<evidence type="ECO:0000313" key="2">
    <source>
        <dbReference type="EMBL" id="KNY27572.1"/>
    </source>
</evidence>
<dbReference type="InterPro" id="IPR010982">
    <property type="entry name" value="Lambda_DNA-bd_dom_sf"/>
</dbReference>
<dbReference type="STRING" id="398512.Bccel_2843"/>
<dbReference type="EMBL" id="LGTC01000001">
    <property type="protein sequence ID" value="KNY27572.1"/>
    <property type="molecule type" value="Genomic_DNA"/>
</dbReference>
<evidence type="ECO:0000259" key="1">
    <source>
        <dbReference type="PROSITE" id="PS50943"/>
    </source>
</evidence>
<dbReference type="Gene3D" id="1.10.260.40">
    <property type="entry name" value="lambda repressor-like DNA-binding domains"/>
    <property type="match status" value="1"/>
</dbReference>
<dbReference type="SMART" id="SM00530">
    <property type="entry name" value="HTH_XRE"/>
    <property type="match status" value="1"/>
</dbReference>
<dbReference type="eggNOG" id="COG1813">
    <property type="taxonomic scope" value="Bacteria"/>
</dbReference>
<dbReference type="OrthoDB" id="2455104at2"/>
<keyword evidence="3" id="KW-1185">Reference proteome</keyword>
<organism evidence="2 3">
    <name type="scientific">Pseudobacteroides cellulosolvens ATCC 35603 = DSM 2933</name>
    <dbReference type="NCBI Taxonomy" id="398512"/>
    <lineage>
        <taxon>Bacteria</taxon>
        <taxon>Bacillati</taxon>
        <taxon>Bacillota</taxon>
        <taxon>Clostridia</taxon>
        <taxon>Eubacteriales</taxon>
        <taxon>Oscillospiraceae</taxon>
        <taxon>Pseudobacteroides</taxon>
    </lineage>
</organism>
<proteinExistence type="predicted"/>
<dbReference type="CDD" id="cd00093">
    <property type="entry name" value="HTH_XRE"/>
    <property type="match status" value="1"/>
</dbReference>
<name>A0A0L6JQD2_9FIRM</name>
<dbReference type="AlphaFoldDB" id="A0A0L6JQD2"/>
<dbReference type="SUPFAM" id="SSF47413">
    <property type="entry name" value="lambda repressor-like DNA-binding domains"/>
    <property type="match status" value="1"/>
</dbReference>
<dbReference type="PROSITE" id="PS50943">
    <property type="entry name" value="HTH_CROC1"/>
    <property type="match status" value="1"/>
</dbReference>
<dbReference type="InterPro" id="IPR001387">
    <property type="entry name" value="Cro/C1-type_HTH"/>
</dbReference>
<comment type="caution">
    <text evidence="2">The sequence shown here is derived from an EMBL/GenBank/DDBJ whole genome shotgun (WGS) entry which is preliminary data.</text>
</comment>
<dbReference type="RefSeq" id="WP_050753445.1">
    <property type="nucleotide sequence ID" value="NZ_JQKC01000059.1"/>
</dbReference>
<dbReference type="GO" id="GO:0003677">
    <property type="term" value="F:DNA binding"/>
    <property type="evidence" value="ECO:0007669"/>
    <property type="project" value="InterPro"/>
</dbReference>
<evidence type="ECO:0000313" key="3">
    <source>
        <dbReference type="Proteomes" id="UP000036923"/>
    </source>
</evidence>
<gene>
    <name evidence="2" type="ORF">Bccel_2843</name>
</gene>
<dbReference type="Pfam" id="PF01381">
    <property type="entry name" value="HTH_3"/>
    <property type="match status" value="1"/>
</dbReference>
<protein>
    <submittedName>
        <fullName evidence="2">Helix-turn-helix domain protein</fullName>
    </submittedName>
</protein>
<feature type="domain" description="HTH cro/C1-type" evidence="1">
    <location>
        <begin position="363"/>
        <end position="405"/>
    </location>
</feature>
<dbReference type="PATRIC" id="fig|398512.5.peg.2978"/>
<sequence length="414" mass="48444">MKKRKSTEENDNNIETDNSTLYHQFRSALATNDFKAGEKYLTADLTTDSKKLKAIAEIKPSVELSEDQLIDWQNNMIRNVMSMDDLTADVLDILTSVWLEKSASPTDMVTLSVDNFLSLRGIQPKKNGDGRRGGFEEEQRKIISNQMNILDNTWIKVHEMEVTEVDERQKKRRVKWRGESKAVYISYRFGKVNNDNNMEAYVWNARPGDVFANFLFGHGRQTALLSQKALEYDPYRQKVEKRLARYFAWQWRNRQSSVSYFKPFTIKTLLEAIKENVYYRMPSRTKERIEKALDTLQNDNVIRGWQYENFDDSKLKKGWVDDWLTSKVLIEPPEAIILQYEKIKKFPVKSFSQPIEINELSDLKRLRKEKKLTILQLSEEIGISASTISRVERGDIPSEDNKLKIIEWIKSITT</sequence>
<dbReference type="Proteomes" id="UP000036923">
    <property type="component" value="Unassembled WGS sequence"/>
</dbReference>
<accession>A0A0L6JQD2</accession>
<reference evidence="3" key="1">
    <citation type="submission" date="2015-07" db="EMBL/GenBank/DDBJ databases">
        <title>Near-Complete Genome Sequence of the Cellulolytic Bacterium Bacteroides (Pseudobacteroides) cellulosolvens ATCC 35603.</title>
        <authorList>
            <person name="Dassa B."/>
            <person name="Utturkar S.M."/>
            <person name="Klingeman D.M."/>
            <person name="Hurt R.A."/>
            <person name="Keller M."/>
            <person name="Xu J."/>
            <person name="Reddy Y.H.K."/>
            <person name="Borovok I."/>
            <person name="Grinberg I.R."/>
            <person name="Lamed R."/>
            <person name="Zhivin O."/>
            <person name="Bayer E.A."/>
            <person name="Brown S.D."/>
        </authorList>
    </citation>
    <scope>NUCLEOTIDE SEQUENCE [LARGE SCALE GENOMIC DNA]</scope>
    <source>
        <strain evidence="3">DSM 2933</strain>
    </source>
</reference>